<keyword evidence="3" id="KW-1185">Reference proteome</keyword>
<feature type="transmembrane region" description="Helical" evidence="1">
    <location>
        <begin position="197"/>
        <end position="215"/>
    </location>
</feature>
<evidence type="ECO:0000313" key="3">
    <source>
        <dbReference type="Proteomes" id="UP001432062"/>
    </source>
</evidence>
<keyword evidence="1" id="KW-0472">Membrane</keyword>
<protein>
    <recommendedName>
        <fullName evidence="4">DUF4386 domain-containing protein</fullName>
    </recommendedName>
</protein>
<gene>
    <name evidence="2" type="ORF">OG563_04380</name>
</gene>
<feature type="transmembrane region" description="Helical" evidence="1">
    <location>
        <begin position="89"/>
        <end position="117"/>
    </location>
</feature>
<feature type="transmembrane region" description="Helical" evidence="1">
    <location>
        <begin position="171"/>
        <end position="191"/>
    </location>
</feature>
<dbReference type="Proteomes" id="UP001432062">
    <property type="component" value="Chromosome"/>
</dbReference>
<organism evidence="2 3">
    <name type="scientific">Nocardia vinacea</name>
    <dbReference type="NCBI Taxonomy" id="96468"/>
    <lineage>
        <taxon>Bacteria</taxon>
        <taxon>Bacillati</taxon>
        <taxon>Actinomycetota</taxon>
        <taxon>Actinomycetes</taxon>
        <taxon>Mycobacteriales</taxon>
        <taxon>Nocardiaceae</taxon>
        <taxon>Nocardia</taxon>
    </lineage>
</organism>
<keyword evidence="1" id="KW-0812">Transmembrane</keyword>
<feature type="transmembrane region" description="Helical" evidence="1">
    <location>
        <begin position="12"/>
        <end position="31"/>
    </location>
</feature>
<sequence>MKKSIYFRLQRWSAWSGFLVLVLMLVAYGVGDLLSPMSPTMTANEVRDFLVENQHGILLCVAIMVLTVPFEYPYVVVTSMQMRRVEGGWGWLSMVQLTTGVVAPTGFFYPLAILAAAAYRPESHSPDVLSAMTDIFWLMYVGNACIFVLQVWSIGFASYFDQRAKPIFPRWYAHLSMLLGVLLISGAFVFLNKTGPFAWNGILAQGIPAIVYLIWKVITPLVLLKAIKSEEVELAAKEADEAAEEPQPATS</sequence>
<feature type="transmembrane region" description="Helical" evidence="1">
    <location>
        <begin position="56"/>
        <end position="77"/>
    </location>
</feature>
<feature type="transmembrane region" description="Helical" evidence="1">
    <location>
        <begin position="137"/>
        <end position="159"/>
    </location>
</feature>
<accession>A0ABZ1YZC6</accession>
<name>A0ABZ1YZC6_9NOCA</name>
<reference evidence="2" key="1">
    <citation type="submission" date="2022-10" db="EMBL/GenBank/DDBJ databases">
        <title>The complete genomes of actinobacterial strains from the NBC collection.</title>
        <authorList>
            <person name="Joergensen T.S."/>
            <person name="Alvarez Arevalo M."/>
            <person name="Sterndorff E.B."/>
            <person name="Faurdal D."/>
            <person name="Vuksanovic O."/>
            <person name="Mourched A.-S."/>
            <person name="Charusanti P."/>
            <person name="Shaw S."/>
            <person name="Blin K."/>
            <person name="Weber T."/>
        </authorList>
    </citation>
    <scope>NUCLEOTIDE SEQUENCE</scope>
    <source>
        <strain evidence="2">NBC_01482</strain>
    </source>
</reference>
<dbReference type="RefSeq" id="WP_327100557.1">
    <property type="nucleotide sequence ID" value="NZ_CP109149.1"/>
</dbReference>
<evidence type="ECO:0000313" key="2">
    <source>
        <dbReference type="EMBL" id="WUV47486.1"/>
    </source>
</evidence>
<evidence type="ECO:0000256" key="1">
    <source>
        <dbReference type="SAM" id="Phobius"/>
    </source>
</evidence>
<proteinExistence type="predicted"/>
<dbReference type="EMBL" id="CP109441">
    <property type="protein sequence ID" value="WUV47486.1"/>
    <property type="molecule type" value="Genomic_DNA"/>
</dbReference>
<keyword evidence="1" id="KW-1133">Transmembrane helix</keyword>
<evidence type="ECO:0008006" key="4">
    <source>
        <dbReference type="Google" id="ProtNLM"/>
    </source>
</evidence>